<dbReference type="SUPFAM" id="SSF55073">
    <property type="entry name" value="Nucleotide cyclase"/>
    <property type="match status" value="1"/>
</dbReference>
<dbReference type="Gene3D" id="3.30.70.270">
    <property type="match status" value="1"/>
</dbReference>
<protein>
    <recommendedName>
        <fullName evidence="2">GGDEF domain-containing protein</fullName>
    </recommendedName>
</protein>
<dbReference type="PROSITE" id="PS50887">
    <property type="entry name" value="GGDEF"/>
    <property type="match status" value="1"/>
</dbReference>
<dbReference type="InterPro" id="IPR029787">
    <property type="entry name" value="Nucleotide_cyclase"/>
</dbReference>
<feature type="domain" description="GGDEF" evidence="2">
    <location>
        <begin position="102"/>
        <end position="231"/>
    </location>
</feature>
<dbReference type="NCBIfam" id="TIGR00254">
    <property type="entry name" value="GGDEF"/>
    <property type="match status" value="1"/>
</dbReference>
<dbReference type="InterPro" id="IPR043128">
    <property type="entry name" value="Rev_trsase/Diguanyl_cyclase"/>
</dbReference>
<dbReference type="FunFam" id="3.30.70.270:FF:000001">
    <property type="entry name" value="Diguanylate cyclase domain protein"/>
    <property type="match status" value="1"/>
</dbReference>
<keyword evidence="1" id="KW-0812">Transmembrane</keyword>
<dbReference type="InterPro" id="IPR000160">
    <property type="entry name" value="GGDEF_dom"/>
</dbReference>
<proteinExistence type="predicted"/>
<dbReference type="PANTHER" id="PTHR45138">
    <property type="entry name" value="REGULATORY COMPONENTS OF SENSORY TRANSDUCTION SYSTEM"/>
    <property type="match status" value="1"/>
</dbReference>
<name>A0A3B0XM76_9ZZZZ</name>
<keyword evidence="1" id="KW-0472">Membrane</keyword>
<evidence type="ECO:0000256" key="1">
    <source>
        <dbReference type="SAM" id="Phobius"/>
    </source>
</evidence>
<dbReference type="CDD" id="cd01949">
    <property type="entry name" value="GGDEF"/>
    <property type="match status" value="1"/>
</dbReference>
<dbReference type="Pfam" id="PF00990">
    <property type="entry name" value="GGDEF"/>
    <property type="match status" value="1"/>
</dbReference>
<feature type="transmembrane region" description="Helical" evidence="1">
    <location>
        <begin position="12"/>
        <end position="34"/>
    </location>
</feature>
<accession>A0A3B0XM76</accession>
<organism evidence="3">
    <name type="scientific">hydrothermal vent metagenome</name>
    <dbReference type="NCBI Taxonomy" id="652676"/>
    <lineage>
        <taxon>unclassified sequences</taxon>
        <taxon>metagenomes</taxon>
        <taxon>ecological metagenomes</taxon>
    </lineage>
</organism>
<feature type="transmembrane region" description="Helical" evidence="1">
    <location>
        <begin position="40"/>
        <end position="59"/>
    </location>
</feature>
<gene>
    <name evidence="3" type="ORF">MNBD_GAMMA09-2078</name>
</gene>
<dbReference type="PANTHER" id="PTHR45138:SF9">
    <property type="entry name" value="DIGUANYLATE CYCLASE DGCM-RELATED"/>
    <property type="match status" value="1"/>
</dbReference>
<dbReference type="SMART" id="SM00267">
    <property type="entry name" value="GGDEF"/>
    <property type="match status" value="1"/>
</dbReference>
<keyword evidence="1" id="KW-1133">Transmembrane helix</keyword>
<sequence length="231" mass="26468">MPAAEEKKHLILFTLYISLSVGIFAVLTVVHSYITSNEMNGLDFLVPVATALLVGYLLARNKVLQIQFTKLANTDKLTGIYNRLYFDQRLQDEVNRAHRYKHTFSIIYLDIDYFKQINDRFGHATGDQVLIEFVKIIKDVNRESDIFARIGGEEFILLLQMTNKDSAQTLYQRIKTAVDKYQFSTIKQLKFSAGIAEFDNEHDTCTRLLERADKALYRAKSAGRDQAAIAD</sequence>
<dbReference type="EMBL" id="UOFI01000135">
    <property type="protein sequence ID" value="VAW68671.1"/>
    <property type="molecule type" value="Genomic_DNA"/>
</dbReference>
<dbReference type="GO" id="GO:0052621">
    <property type="term" value="F:diguanylate cyclase activity"/>
    <property type="evidence" value="ECO:0007669"/>
    <property type="project" value="TreeGrafter"/>
</dbReference>
<dbReference type="InterPro" id="IPR050469">
    <property type="entry name" value="Diguanylate_Cyclase"/>
</dbReference>
<evidence type="ECO:0000259" key="2">
    <source>
        <dbReference type="PROSITE" id="PS50887"/>
    </source>
</evidence>
<reference evidence="3" key="1">
    <citation type="submission" date="2018-06" db="EMBL/GenBank/DDBJ databases">
        <authorList>
            <person name="Zhirakovskaya E."/>
        </authorList>
    </citation>
    <scope>NUCLEOTIDE SEQUENCE</scope>
</reference>
<dbReference type="AlphaFoldDB" id="A0A3B0XM76"/>
<evidence type="ECO:0000313" key="3">
    <source>
        <dbReference type="EMBL" id="VAW68671.1"/>
    </source>
</evidence>